<dbReference type="PROSITE" id="PS51843">
    <property type="entry name" value="NR_LBD"/>
    <property type="match status" value="1"/>
</dbReference>
<evidence type="ECO:0000256" key="6">
    <source>
        <dbReference type="ARBA" id="ARBA00023125"/>
    </source>
</evidence>
<feature type="domain" description="Nuclear receptor" evidence="12">
    <location>
        <begin position="6"/>
        <end position="85"/>
    </location>
</feature>
<dbReference type="AlphaFoldDB" id="Q17A81"/>
<dbReference type="SUPFAM" id="SSF48508">
    <property type="entry name" value="Nuclear receptor ligand-binding domain"/>
    <property type="match status" value="1"/>
</dbReference>
<evidence type="ECO:0000256" key="2">
    <source>
        <dbReference type="ARBA" id="ARBA00022723"/>
    </source>
</evidence>
<dbReference type="InterPro" id="IPR000536">
    <property type="entry name" value="Nucl_hrmn_rcpt_lig-bd"/>
</dbReference>
<evidence type="ECO:0000256" key="4">
    <source>
        <dbReference type="ARBA" id="ARBA00022833"/>
    </source>
</evidence>
<evidence type="ECO:0000256" key="3">
    <source>
        <dbReference type="ARBA" id="ARBA00022771"/>
    </source>
</evidence>
<reference evidence="14" key="2">
    <citation type="journal article" date="2007" name="Science">
        <title>Genome sequence of Aedes aegypti, a major arbovirus vector.</title>
        <authorList>
            <person name="Nene V."/>
            <person name="Wortman J.R."/>
            <person name="Lawson D."/>
            <person name="Haas B."/>
            <person name="Kodira C."/>
            <person name="Tu Z.J."/>
            <person name="Loftus B."/>
            <person name="Xi Z."/>
            <person name="Megy K."/>
            <person name="Grabherr M."/>
            <person name="Ren Q."/>
            <person name="Zdobnov E.M."/>
            <person name="Lobo N.F."/>
            <person name="Campbell K.S."/>
            <person name="Brown S.E."/>
            <person name="Bonaldo M.F."/>
            <person name="Zhu J."/>
            <person name="Sinkins S.P."/>
            <person name="Hogenkamp D.G."/>
            <person name="Amedeo P."/>
            <person name="Arensburger P."/>
            <person name="Atkinson P.W."/>
            <person name="Bidwell S."/>
            <person name="Biedler J."/>
            <person name="Birney E."/>
            <person name="Bruggner R.V."/>
            <person name="Costas J."/>
            <person name="Coy M.R."/>
            <person name="Crabtree J."/>
            <person name="Crawford M."/>
            <person name="Debruyn B."/>
            <person name="Decaprio D."/>
            <person name="Eiglmeier K."/>
            <person name="Eisenstadt E."/>
            <person name="El-Dorry H."/>
            <person name="Gelbart W.M."/>
            <person name="Gomes S.L."/>
            <person name="Hammond M."/>
            <person name="Hannick L.I."/>
            <person name="Hogan J.R."/>
            <person name="Holmes M.H."/>
            <person name="Jaffe D."/>
            <person name="Johnston J.S."/>
            <person name="Kennedy R.C."/>
            <person name="Koo H."/>
            <person name="Kravitz S."/>
            <person name="Kriventseva E.V."/>
            <person name="Kulp D."/>
            <person name="Labutti K."/>
            <person name="Lee E."/>
            <person name="Li S."/>
            <person name="Lovin D.D."/>
            <person name="Mao C."/>
            <person name="Mauceli E."/>
            <person name="Menck C.F."/>
            <person name="Miller J.R."/>
            <person name="Montgomery P."/>
            <person name="Mori A."/>
            <person name="Nascimento A.L."/>
            <person name="Naveira H.F."/>
            <person name="Nusbaum C."/>
            <person name="O'leary S."/>
            <person name="Orvis J."/>
            <person name="Pertea M."/>
            <person name="Quesneville H."/>
            <person name="Reidenbach K.R."/>
            <person name="Rogers Y.H."/>
            <person name="Roth C.W."/>
            <person name="Schneider J.R."/>
            <person name="Schatz M."/>
            <person name="Shumway M."/>
            <person name="Stanke M."/>
            <person name="Stinson E.O."/>
            <person name="Tubio J.M."/>
            <person name="Vanzee J.P."/>
            <person name="Verjovski-Almeida S."/>
            <person name="Werner D."/>
            <person name="White O."/>
            <person name="Wyder S."/>
            <person name="Zeng Q."/>
            <person name="Zhao Q."/>
            <person name="Zhao Y."/>
            <person name="Hill C.A."/>
            <person name="Raikhel A.S."/>
            <person name="Soares M.B."/>
            <person name="Knudson D.L."/>
            <person name="Lee N.H."/>
            <person name="Galagan J."/>
            <person name="Salzberg S.L."/>
            <person name="Paulsen I.T."/>
            <person name="Dimopoulos G."/>
            <person name="Collins F.H."/>
            <person name="Birren B."/>
            <person name="Fraser-Liggett C.M."/>
            <person name="Severson D.W."/>
        </authorList>
    </citation>
    <scope>NUCLEOTIDE SEQUENCE [LARGE SCALE GENOMIC DNA]</scope>
    <source>
        <strain evidence="14">Liverpool</strain>
    </source>
</reference>
<keyword evidence="6 10" id="KW-0238">DNA-binding</keyword>
<organism evidence="14 15">
    <name type="scientific">Aedes aegypti</name>
    <name type="common">Yellowfever mosquito</name>
    <name type="synonym">Culex aegypti</name>
    <dbReference type="NCBI Taxonomy" id="7159"/>
    <lineage>
        <taxon>Eukaryota</taxon>
        <taxon>Metazoa</taxon>
        <taxon>Ecdysozoa</taxon>
        <taxon>Arthropoda</taxon>
        <taxon>Hexapoda</taxon>
        <taxon>Insecta</taxon>
        <taxon>Pterygota</taxon>
        <taxon>Neoptera</taxon>
        <taxon>Endopterygota</taxon>
        <taxon>Diptera</taxon>
        <taxon>Nematocera</taxon>
        <taxon>Culicoidea</taxon>
        <taxon>Culicidae</taxon>
        <taxon>Culicinae</taxon>
        <taxon>Aedini</taxon>
        <taxon>Aedes</taxon>
        <taxon>Stegomyia</taxon>
    </lineage>
</organism>
<dbReference type="HOGENOM" id="CLU_007368_20_3_1"/>
<evidence type="ECO:0000259" key="12">
    <source>
        <dbReference type="PROSITE" id="PS51030"/>
    </source>
</evidence>
<dbReference type="FunFam" id="1.10.565.10:FF:000038">
    <property type="entry name" value="Dissatisfaction, isoform A"/>
    <property type="match status" value="1"/>
</dbReference>
<name>Q17A81_AEDAE</name>
<dbReference type="eggNOG" id="KOG3575">
    <property type="taxonomic scope" value="Eukaryota"/>
</dbReference>
<dbReference type="Gene3D" id="1.10.565.10">
    <property type="entry name" value="Retinoid X Receptor"/>
    <property type="match status" value="1"/>
</dbReference>
<reference evidence="14" key="1">
    <citation type="submission" date="2005-10" db="EMBL/GenBank/DDBJ databases">
        <authorList>
            <person name="Loftus B.J."/>
            <person name="Nene V.M."/>
            <person name="Hannick L.I."/>
            <person name="Bidwell S."/>
            <person name="Haas B."/>
            <person name="Amedeo P."/>
            <person name="Orvis J."/>
            <person name="Wortman J.R."/>
            <person name="White O.R."/>
            <person name="Salzberg S."/>
            <person name="Shumway M."/>
            <person name="Koo H."/>
            <person name="Zhao Y."/>
            <person name="Holmes M."/>
            <person name="Miller J."/>
            <person name="Schatz M."/>
            <person name="Pop M."/>
            <person name="Pai G."/>
            <person name="Utterback T."/>
            <person name="Rogers Y.-H."/>
            <person name="Kravitz S."/>
            <person name="Fraser C.M."/>
        </authorList>
    </citation>
    <scope>NUCLEOTIDE SEQUENCE</scope>
    <source>
        <strain evidence="14">Liverpool</strain>
    </source>
</reference>
<dbReference type="PRINTS" id="PR00398">
    <property type="entry name" value="STRDHORMONER"/>
</dbReference>
<evidence type="ECO:0000256" key="9">
    <source>
        <dbReference type="ARBA" id="ARBA00023242"/>
    </source>
</evidence>
<dbReference type="STRING" id="7159.Q17A81"/>
<comment type="similarity">
    <text evidence="10">Belongs to the nuclear hormone receptor family.</text>
</comment>
<dbReference type="PaxDb" id="7159-AAEL005381-PA"/>
<evidence type="ECO:0000256" key="10">
    <source>
        <dbReference type="RuleBase" id="RU004334"/>
    </source>
</evidence>
<keyword evidence="3 10" id="KW-0863">Zinc-finger</keyword>
<dbReference type="GO" id="GO:0005634">
    <property type="term" value="C:nucleus"/>
    <property type="evidence" value="ECO:0007669"/>
    <property type="project" value="UniProtKB-SubCell"/>
</dbReference>
<dbReference type="SUPFAM" id="SSF57716">
    <property type="entry name" value="Glucocorticoid receptor-like (DNA-binding domain)"/>
    <property type="match status" value="1"/>
</dbReference>
<dbReference type="PhylomeDB" id="Q17A81"/>
<protein>
    <submittedName>
        <fullName evidence="14">AAEL005381-PA</fullName>
    </submittedName>
</protein>
<dbReference type="GO" id="GO:0032502">
    <property type="term" value="P:developmental process"/>
    <property type="evidence" value="ECO:0007669"/>
    <property type="project" value="UniProtKB-ARBA"/>
</dbReference>
<dbReference type="GO" id="GO:0000122">
    <property type="term" value="P:negative regulation of transcription by RNA polymerase II"/>
    <property type="evidence" value="ECO:0007669"/>
    <property type="project" value="UniProtKB-ARBA"/>
</dbReference>
<evidence type="ECO:0000259" key="13">
    <source>
        <dbReference type="PROSITE" id="PS51843"/>
    </source>
</evidence>
<evidence type="ECO:0000313" key="14">
    <source>
        <dbReference type="EMBL" id="EAT43145.1"/>
    </source>
</evidence>
<evidence type="ECO:0000256" key="5">
    <source>
        <dbReference type="ARBA" id="ARBA00023015"/>
    </source>
</evidence>
<reference evidence="14" key="3">
    <citation type="submission" date="2012-09" db="EMBL/GenBank/DDBJ databases">
        <authorList>
            <consortium name="VectorBase"/>
        </authorList>
    </citation>
    <scope>NUCLEOTIDE SEQUENCE</scope>
    <source>
        <strain evidence="14">Liverpool</strain>
    </source>
</reference>
<dbReference type="GO" id="GO:0043565">
    <property type="term" value="F:sequence-specific DNA binding"/>
    <property type="evidence" value="ECO:0007669"/>
    <property type="project" value="InterPro"/>
</dbReference>
<feature type="region of interest" description="Disordered" evidence="11">
    <location>
        <begin position="382"/>
        <end position="424"/>
    </location>
</feature>
<dbReference type="InterPro" id="IPR050274">
    <property type="entry name" value="Nuclear_hormone_rcpt_NR2"/>
</dbReference>
<dbReference type="PANTHER" id="PTHR24083">
    <property type="entry name" value="NUCLEAR HORMONE RECEPTOR"/>
    <property type="match status" value="1"/>
</dbReference>
<dbReference type="InterPro" id="IPR035500">
    <property type="entry name" value="NHR-like_dom_sf"/>
</dbReference>
<accession>Q17A81</accession>
<dbReference type="Gene3D" id="3.30.50.10">
    <property type="entry name" value="Erythroid Transcription Factor GATA-1, subunit A"/>
    <property type="match status" value="1"/>
</dbReference>
<dbReference type="Proteomes" id="UP000682892">
    <property type="component" value="Unassembled WGS sequence"/>
</dbReference>
<dbReference type="InterPro" id="IPR001628">
    <property type="entry name" value="Znf_hrmn_rcpt"/>
</dbReference>
<dbReference type="PROSITE" id="PS00031">
    <property type="entry name" value="NUCLEAR_REC_DBD_1"/>
    <property type="match status" value="1"/>
</dbReference>
<keyword evidence="9 10" id="KW-0539">Nucleus</keyword>
<sequence length="723" mass="81700">GDRLLDIPCKVCGDRSSGKHYGIYSCDGCSGFFKRSIHRNRVYTCKAAGELKGRCPVDKTHRNQCRACRLSKCFQSAMNKDDVQTKSHYRRQTQLTKLPHLIRPAGKSFSDFTAHFHFGDYMHKHNSQLSHRQLLLAKRNVFHSLHHKLKAFATNQNFEFNNPLLTPFSLQLYFFAFPLLRRLMSRSQEIKFYPFGQRKLIAVGNFDKTAHHERFNFNLPFTNRLGYSCGSIERWLLGRLLLPLMLPFRDASVINFSLLCCSTRTRSAETQAATPSAKWTSSTSSGRTIREHIVLRPRSSFCQPAPFSNATELDPSSSTAFVLCPIGTPHASNAPASVKLEQPKFEFPPTSNGQLPPSLLPSVKLEQNKMSSFDFPPSSHRFYKPLEQLPPSPTNSKSSISVDSPSEGLTSPQPSTIDCGSSVLSPTPINASNLSLPSPLSQTGVLDIIMSSDKCQEFIQYQMHNNNLMFPGYNSPETGETVPQPPPPPPPLIPHPTPLTADSPGIRLPTWEILQETTARLLFMSVRWVRCLIPFQTLSKNDQHLLLQESWKELFLLNFAQWSVPWDLSALLESPQVRDRIPHDPATQMEMKTMQEILCRFRQISPDLSELGCMKAVILFSPETSELCDVQPVEMLQDQAQCVLSDHVRVRYPRQPTRFGRLLLLLPLLRTIRSVTIETLFFKETIGTVPISRLLIDMYQMEKYTDLETGTPGVSIGTPSVKH</sequence>
<dbReference type="Pfam" id="PF00104">
    <property type="entry name" value="Hormone_recep"/>
    <property type="match status" value="1"/>
</dbReference>
<dbReference type="InterPro" id="IPR001723">
    <property type="entry name" value="Nuclear_hrmn_rcpt"/>
</dbReference>
<keyword evidence="7 10" id="KW-0804">Transcription</keyword>
<gene>
    <name evidence="14" type="ORF">AaeL_AAEL005381</name>
</gene>
<dbReference type="GO" id="GO:0003700">
    <property type="term" value="F:DNA-binding transcription factor activity"/>
    <property type="evidence" value="ECO:0007669"/>
    <property type="project" value="InterPro"/>
</dbReference>
<dbReference type="OMA" id="YQVQHNA"/>
<feature type="compositionally biased region" description="Polar residues" evidence="11">
    <location>
        <begin position="394"/>
        <end position="424"/>
    </location>
</feature>
<dbReference type="FunFam" id="3.30.50.10:FF:000019">
    <property type="entry name" value="Nuclear receptor subfamily 2 group E member"/>
    <property type="match status" value="1"/>
</dbReference>
<keyword evidence="5 10" id="KW-0805">Transcription regulation</keyword>
<dbReference type="SMART" id="SM00430">
    <property type="entry name" value="HOLI"/>
    <property type="match status" value="1"/>
</dbReference>
<keyword evidence="8 10" id="KW-0675">Receptor</keyword>
<keyword evidence="2 10" id="KW-0479">Metal-binding</keyword>
<evidence type="ECO:0000256" key="1">
    <source>
        <dbReference type="ARBA" id="ARBA00004123"/>
    </source>
</evidence>
<dbReference type="SMART" id="SM00399">
    <property type="entry name" value="ZnF_C4"/>
    <property type="match status" value="1"/>
</dbReference>
<evidence type="ECO:0000256" key="7">
    <source>
        <dbReference type="ARBA" id="ARBA00023163"/>
    </source>
</evidence>
<dbReference type="GO" id="GO:0008270">
    <property type="term" value="F:zinc ion binding"/>
    <property type="evidence" value="ECO:0007669"/>
    <property type="project" value="UniProtKB-KW"/>
</dbReference>
<dbReference type="VEuPathDB" id="VectorBase:AAEL026618"/>
<evidence type="ECO:0000256" key="8">
    <source>
        <dbReference type="ARBA" id="ARBA00023170"/>
    </source>
</evidence>
<dbReference type="InterPro" id="IPR013088">
    <property type="entry name" value="Znf_NHR/GATA"/>
</dbReference>
<dbReference type="PROSITE" id="PS51030">
    <property type="entry name" value="NUCLEAR_REC_DBD_2"/>
    <property type="match status" value="1"/>
</dbReference>
<keyword evidence="4 10" id="KW-0862">Zinc</keyword>
<evidence type="ECO:0000256" key="11">
    <source>
        <dbReference type="SAM" id="MobiDB-lite"/>
    </source>
</evidence>
<dbReference type="PRINTS" id="PR00047">
    <property type="entry name" value="STROIDFINGER"/>
</dbReference>
<feature type="non-terminal residue" evidence="14">
    <location>
        <position position="723"/>
    </location>
</feature>
<feature type="domain" description="NR LBD" evidence="13">
    <location>
        <begin position="459"/>
        <end position="702"/>
    </location>
</feature>
<dbReference type="EMBL" id="CH477339">
    <property type="protein sequence ID" value="EAT43145.1"/>
    <property type="molecule type" value="Genomic_DNA"/>
</dbReference>
<evidence type="ECO:0000313" key="15">
    <source>
        <dbReference type="Proteomes" id="UP000682892"/>
    </source>
</evidence>
<proteinExistence type="inferred from homology"/>
<dbReference type="Pfam" id="PF00105">
    <property type="entry name" value="zf-C4"/>
    <property type="match status" value="1"/>
</dbReference>
<comment type="subcellular location">
    <subcellularLocation>
        <location evidence="1 10">Nucleus</location>
    </subcellularLocation>
</comment>
<dbReference type="VEuPathDB" id="VectorBase:AAEL025692"/>